<reference evidence="11 12" key="1">
    <citation type="submission" date="2019-09" db="EMBL/GenBank/DDBJ databases">
        <title>Bird 10,000 Genomes (B10K) Project - Family phase.</title>
        <authorList>
            <person name="Zhang G."/>
        </authorList>
    </citation>
    <scope>NUCLEOTIDE SEQUENCE [LARGE SCALE GENOMIC DNA]</scope>
    <source>
        <strain evidence="11">B10K-DU-003-44</strain>
        <tissue evidence="11">Muscle</tissue>
    </source>
</reference>
<dbReference type="CDD" id="cd01259">
    <property type="entry name" value="PH_APBB1IP"/>
    <property type="match status" value="1"/>
</dbReference>
<dbReference type="InterPro" id="IPR029071">
    <property type="entry name" value="Ubiquitin-like_domsf"/>
</dbReference>
<dbReference type="SMART" id="SM00252">
    <property type="entry name" value="SH2"/>
    <property type="match status" value="1"/>
</dbReference>
<feature type="domain" description="SH2" evidence="8">
    <location>
        <begin position="384"/>
        <end position="505"/>
    </location>
</feature>
<comment type="similarity">
    <text evidence="2">Belongs to the GRB7/10/14 family.</text>
</comment>
<dbReference type="Pfam" id="PF00169">
    <property type="entry name" value="PH"/>
    <property type="match status" value="1"/>
</dbReference>
<accession>A0A7K5I7V5</accession>
<sequence>PLSAHSRQLPVEEPRASSLPTIPNPFPELCSPSNSPILSSPALGQGPPREATSHVVKVFGEDGACRSLEVSAGTTARQLCETLVRRTRALQDHSWALVELHQHLALGEPPARHGMAPGHHSHPAEPHSSSPERCLEDHESVVEVQSSWPPGADSRFVFRKNFAKYELFKSNASLFPEVMVSSCLEANKSMAHSELIQNFLNSGSCPEVQGFLQLREAGRKVWKRFYFSLRRSGLYYSTKGTSKDPRHLQYFADLTESNIYYVTQGKKLYGTPTEFGFCIKPHKVRSGAKGLKLLCSEDEQSRSCWMAAFRLFKVSPGLTTVLPAPCWEDAGGYWEDAGENPSEVLTVALEEAQAWRKKTTHRYSLPAACQSSSLSAAIHRTQPWFHGRISREDTQQLIGRQGLVDGVFLVRESQRNPKGFVLSLCHLQKVKHYLILPVSASAGAAAPGAARVWGPDPRPPPQSEEEGRLYFTMDDGQTRFADLIQLVEFHQINRGILPCKLRHYCTCVAL</sequence>
<keyword evidence="3" id="KW-0963">Cytoplasm</keyword>
<evidence type="ECO:0000259" key="10">
    <source>
        <dbReference type="PROSITE" id="PS50200"/>
    </source>
</evidence>
<dbReference type="PANTHER" id="PTHR11243">
    <property type="entry name" value="GROWTH FACTOR RECEPTOR-BOUND PROTEIN"/>
    <property type="match status" value="1"/>
</dbReference>
<dbReference type="Pfam" id="PF08947">
    <property type="entry name" value="BPS"/>
    <property type="match status" value="1"/>
</dbReference>
<feature type="domain" description="PH" evidence="9">
    <location>
        <begin position="205"/>
        <end position="314"/>
    </location>
</feature>
<dbReference type="Pfam" id="PF00788">
    <property type="entry name" value="RA"/>
    <property type="match status" value="1"/>
</dbReference>
<dbReference type="Gene3D" id="3.30.505.10">
    <property type="entry name" value="SH2 domain"/>
    <property type="match status" value="1"/>
</dbReference>
<dbReference type="OrthoDB" id="5977126at2759"/>
<evidence type="ECO:0000256" key="7">
    <source>
        <dbReference type="SAM" id="MobiDB-lite"/>
    </source>
</evidence>
<evidence type="ECO:0000256" key="4">
    <source>
        <dbReference type="ARBA" id="ARBA00022553"/>
    </source>
</evidence>
<dbReference type="GO" id="GO:0007165">
    <property type="term" value="P:signal transduction"/>
    <property type="evidence" value="ECO:0007669"/>
    <property type="project" value="InterPro"/>
</dbReference>
<dbReference type="Gene3D" id="2.30.29.30">
    <property type="entry name" value="Pleckstrin-homology domain (PH domain)/Phosphotyrosine-binding domain (PTB)"/>
    <property type="match status" value="1"/>
</dbReference>
<evidence type="ECO:0000259" key="9">
    <source>
        <dbReference type="PROSITE" id="PS50003"/>
    </source>
</evidence>
<dbReference type="PROSITE" id="PS50001">
    <property type="entry name" value="SH2"/>
    <property type="match status" value="1"/>
</dbReference>
<evidence type="ECO:0000256" key="6">
    <source>
        <dbReference type="PROSITE-ProRule" id="PRU00191"/>
    </source>
</evidence>
<dbReference type="PRINTS" id="PR00401">
    <property type="entry name" value="SH2DOMAIN"/>
</dbReference>
<feature type="non-terminal residue" evidence="11">
    <location>
        <position position="510"/>
    </location>
</feature>
<dbReference type="InterPro" id="IPR036860">
    <property type="entry name" value="SH2_dom_sf"/>
</dbReference>
<evidence type="ECO:0000256" key="1">
    <source>
        <dbReference type="ARBA" id="ARBA00004496"/>
    </source>
</evidence>
<evidence type="ECO:0000256" key="3">
    <source>
        <dbReference type="ARBA" id="ARBA00022490"/>
    </source>
</evidence>
<comment type="subcellular location">
    <subcellularLocation>
        <location evidence="1">Cytoplasm</location>
    </subcellularLocation>
</comment>
<evidence type="ECO:0000259" key="8">
    <source>
        <dbReference type="PROSITE" id="PS50001"/>
    </source>
</evidence>
<dbReference type="EMBL" id="VYZB01000928">
    <property type="protein sequence ID" value="NWS77404.1"/>
    <property type="molecule type" value="Genomic_DNA"/>
</dbReference>
<feature type="non-terminal residue" evidence="11">
    <location>
        <position position="1"/>
    </location>
</feature>
<dbReference type="FunFam" id="2.30.29.30:FF:000062">
    <property type="entry name" value="growth factor receptor-bound protein 10 isoform X1"/>
    <property type="match status" value="1"/>
</dbReference>
<dbReference type="InterPro" id="IPR000980">
    <property type="entry name" value="SH2"/>
</dbReference>
<dbReference type="SUPFAM" id="SSF50729">
    <property type="entry name" value="PH domain-like"/>
    <property type="match status" value="1"/>
</dbReference>
<keyword evidence="4" id="KW-0597">Phosphoprotein</keyword>
<name>A0A7K5I7V5_CROSL</name>
<dbReference type="Gene3D" id="3.10.20.90">
    <property type="entry name" value="Phosphatidylinositol 3-kinase Catalytic Subunit, Chain A, domain 1"/>
    <property type="match status" value="2"/>
</dbReference>
<dbReference type="InterPro" id="IPR039664">
    <property type="entry name" value="GRB/APBB1IP"/>
</dbReference>
<dbReference type="PROSITE" id="PS50003">
    <property type="entry name" value="PH_DOMAIN"/>
    <property type="match status" value="1"/>
</dbReference>
<dbReference type="PANTHER" id="PTHR11243:SF25">
    <property type="entry name" value="GROWTH FACTOR RECEPTOR-BOUND PROTEIN 7"/>
    <property type="match status" value="1"/>
</dbReference>
<keyword evidence="12" id="KW-1185">Reference proteome</keyword>
<dbReference type="PROSITE" id="PS50200">
    <property type="entry name" value="RA"/>
    <property type="match status" value="1"/>
</dbReference>
<comment type="caution">
    <text evidence="11">The sequence shown here is derived from an EMBL/GenBank/DDBJ whole genome shotgun (WGS) entry which is preliminary data.</text>
</comment>
<protein>
    <submittedName>
        <fullName evidence="11">GRB7 protein</fullName>
    </submittedName>
</protein>
<evidence type="ECO:0000256" key="5">
    <source>
        <dbReference type="ARBA" id="ARBA00022999"/>
    </source>
</evidence>
<dbReference type="InterPro" id="IPR001849">
    <property type="entry name" value="PH_domain"/>
</dbReference>
<dbReference type="SMART" id="SM00314">
    <property type="entry name" value="RA"/>
    <property type="match status" value="1"/>
</dbReference>
<evidence type="ECO:0000313" key="12">
    <source>
        <dbReference type="Proteomes" id="UP000549499"/>
    </source>
</evidence>
<dbReference type="GO" id="GO:0005737">
    <property type="term" value="C:cytoplasm"/>
    <property type="evidence" value="ECO:0007669"/>
    <property type="project" value="UniProtKB-SubCell"/>
</dbReference>
<keyword evidence="5 6" id="KW-0727">SH2 domain</keyword>
<dbReference type="Pfam" id="PF00017">
    <property type="entry name" value="SH2"/>
    <property type="match status" value="1"/>
</dbReference>
<dbReference type="SUPFAM" id="SSF54236">
    <property type="entry name" value="Ubiquitin-like"/>
    <property type="match status" value="1"/>
</dbReference>
<evidence type="ECO:0000256" key="2">
    <source>
        <dbReference type="ARBA" id="ARBA00006708"/>
    </source>
</evidence>
<dbReference type="Proteomes" id="UP000549499">
    <property type="component" value="Unassembled WGS sequence"/>
</dbReference>
<dbReference type="InterPro" id="IPR015042">
    <property type="entry name" value="BPS-dom"/>
</dbReference>
<feature type="region of interest" description="Disordered" evidence="7">
    <location>
        <begin position="108"/>
        <end position="136"/>
    </location>
</feature>
<feature type="domain" description="Ras-associating" evidence="10">
    <location>
        <begin position="52"/>
        <end position="163"/>
    </location>
</feature>
<dbReference type="AlphaFoldDB" id="A0A7K5I7V5"/>
<feature type="region of interest" description="Disordered" evidence="7">
    <location>
        <begin position="1"/>
        <end position="24"/>
    </location>
</feature>
<dbReference type="SMART" id="SM00233">
    <property type="entry name" value="PH"/>
    <property type="match status" value="1"/>
</dbReference>
<dbReference type="InterPro" id="IPR011993">
    <property type="entry name" value="PH-like_dom_sf"/>
</dbReference>
<dbReference type="InterPro" id="IPR039665">
    <property type="entry name" value="PH_APBB1IP"/>
</dbReference>
<dbReference type="InterPro" id="IPR000159">
    <property type="entry name" value="RA_dom"/>
</dbReference>
<gene>
    <name evidence="11" type="primary">Grb7</name>
    <name evidence="11" type="ORF">CROSUL_R09802</name>
</gene>
<organism evidence="11 12">
    <name type="scientific">Crotophaga sulcirostris</name>
    <name type="common">Groove-billed ani</name>
    <dbReference type="NCBI Taxonomy" id="33598"/>
    <lineage>
        <taxon>Eukaryota</taxon>
        <taxon>Metazoa</taxon>
        <taxon>Chordata</taxon>
        <taxon>Craniata</taxon>
        <taxon>Vertebrata</taxon>
        <taxon>Euteleostomi</taxon>
        <taxon>Archelosauria</taxon>
        <taxon>Archosauria</taxon>
        <taxon>Dinosauria</taxon>
        <taxon>Saurischia</taxon>
        <taxon>Theropoda</taxon>
        <taxon>Coelurosauria</taxon>
        <taxon>Aves</taxon>
        <taxon>Neognathae</taxon>
        <taxon>Neoaves</taxon>
        <taxon>Otidimorphae</taxon>
        <taxon>Cuculiformes</taxon>
        <taxon>Crotophagidae</taxon>
        <taxon>Crotophaga</taxon>
    </lineage>
</organism>
<evidence type="ECO:0000313" key="11">
    <source>
        <dbReference type="EMBL" id="NWS77404.1"/>
    </source>
</evidence>
<proteinExistence type="inferred from homology"/>
<dbReference type="SUPFAM" id="SSF55550">
    <property type="entry name" value="SH2 domain"/>
    <property type="match status" value="1"/>
</dbReference>